<name>A0A0H2RDD9_9AGAM</name>
<dbReference type="InterPro" id="IPR032675">
    <property type="entry name" value="LRR_dom_sf"/>
</dbReference>
<reference evidence="1 2" key="1">
    <citation type="submission" date="2015-04" db="EMBL/GenBank/DDBJ databases">
        <title>Complete genome sequence of Schizopora paradoxa KUC8140, a cosmopolitan wood degrader in East Asia.</title>
        <authorList>
            <consortium name="DOE Joint Genome Institute"/>
            <person name="Min B."/>
            <person name="Park H."/>
            <person name="Jang Y."/>
            <person name="Kim J.-J."/>
            <person name="Kim K.H."/>
            <person name="Pangilinan J."/>
            <person name="Lipzen A."/>
            <person name="Riley R."/>
            <person name="Grigoriev I.V."/>
            <person name="Spatafora J.W."/>
            <person name="Choi I.-G."/>
        </authorList>
    </citation>
    <scope>NUCLEOTIDE SEQUENCE [LARGE SCALE GENOMIC DNA]</scope>
    <source>
        <strain evidence="1 2">KUC8140</strain>
    </source>
</reference>
<dbReference type="EMBL" id="KQ086053">
    <property type="protein sequence ID" value="KLO09527.1"/>
    <property type="molecule type" value="Genomic_DNA"/>
</dbReference>
<evidence type="ECO:0008006" key="3">
    <source>
        <dbReference type="Google" id="ProtNLM"/>
    </source>
</evidence>
<keyword evidence="2" id="KW-1185">Reference proteome</keyword>
<accession>A0A0H2RDD9</accession>
<organism evidence="1 2">
    <name type="scientific">Schizopora paradoxa</name>
    <dbReference type="NCBI Taxonomy" id="27342"/>
    <lineage>
        <taxon>Eukaryota</taxon>
        <taxon>Fungi</taxon>
        <taxon>Dikarya</taxon>
        <taxon>Basidiomycota</taxon>
        <taxon>Agaricomycotina</taxon>
        <taxon>Agaricomycetes</taxon>
        <taxon>Hymenochaetales</taxon>
        <taxon>Schizoporaceae</taxon>
        <taxon>Schizopora</taxon>
    </lineage>
</organism>
<evidence type="ECO:0000313" key="1">
    <source>
        <dbReference type="EMBL" id="KLO09527.1"/>
    </source>
</evidence>
<dbReference type="SUPFAM" id="SSF52047">
    <property type="entry name" value="RNI-like"/>
    <property type="match status" value="1"/>
</dbReference>
<dbReference type="OrthoDB" id="2927828at2759"/>
<dbReference type="Proteomes" id="UP000053477">
    <property type="component" value="Unassembled WGS sequence"/>
</dbReference>
<sequence>MTRKRPVETGFSLPEIILYIATFILDARTLSYFARTNRCAYLSLEQERCRNISFLVEKTPSLALFLDRQFSRHKQLSCRSLEVIGKPSFHLDPREVDTQSSILSILKEIGKRKTLEAFSYRTTNQRREFLCVAPQIFIVLRASSRTLKSLNIMSHPCNWVSLFKSDFTELRNLQLALSYTSSPFECRTPFESPHDVLSSSDRHRFLQSMRHLTNLVLTIHDCKAWMLDMSDLHFPKLIAIDISVTRSFALTGVIRFVACHTELLRLRLSFERPFVRESFLPQDLPKLRALEFKVGLNHPFDTFFGRGQSESAEEICARRPDIVHLSIVNLVSFQFLKDYVSPFGRQLQRLDLRSCDEQPVIGSEFYEMLKSFSALVELSITIHGRRDTGAQNVVVQSISEVQNLLRALKDCASLRAMHLSDALAKPLDVSDLKSLQPVPPSLRYISWGNIDGETTFRIVHNTETRSAHAVVCEVSPPPHDIVYDWTSKNTFRHLFQVVE</sequence>
<dbReference type="InParanoid" id="A0A0H2RDD9"/>
<proteinExistence type="predicted"/>
<protein>
    <recommendedName>
        <fullName evidence="3">F-box domain-containing protein</fullName>
    </recommendedName>
</protein>
<dbReference type="AlphaFoldDB" id="A0A0H2RDD9"/>
<gene>
    <name evidence="1" type="ORF">SCHPADRAFT_931108</name>
</gene>
<evidence type="ECO:0000313" key="2">
    <source>
        <dbReference type="Proteomes" id="UP000053477"/>
    </source>
</evidence>
<dbReference type="Gene3D" id="3.80.10.10">
    <property type="entry name" value="Ribonuclease Inhibitor"/>
    <property type="match status" value="1"/>
</dbReference>